<organism evidence="3 4">
    <name type="scientific">Paraflavitalea soli</name>
    <dbReference type="NCBI Taxonomy" id="2315862"/>
    <lineage>
        <taxon>Bacteria</taxon>
        <taxon>Pseudomonadati</taxon>
        <taxon>Bacteroidota</taxon>
        <taxon>Chitinophagia</taxon>
        <taxon>Chitinophagales</taxon>
        <taxon>Chitinophagaceae</taxon>
        <taxon>Paraflavitalea</taxon>
    </lineage>
</organism>
<proteinExistence type="predicted"/>
<evidence type="ECO:0000256" key="1">
    <source>
        <dbReference type="SAM" id="MobiDB-lite"/>
    </source>
</evidence>
<evidence type="ECO:0000256" key="2">
    <source>
        <dbReference type="SAM" id="SignalP"/>
    </source>
</evidence>
<dbReference type="EMBL" id="CP032157">
    <property type="protein sequence ID" value="AXY76650.1"/>
    <property type="molecule type" value="Genomic_DNA"/>
</dbReference>
<evidence type="ECO:0000313" key="3">
    <source>
        <dbReference type="EMBL" id="AXY76650.1"/>
    </source>
</evidence>
<dbReference type="Proteomes" id="UP000263900">
    <property type="component" value="Chromosome"/>
</dbReference>
<reference evidence="3 4" key="1">
    <citation type="submission" date="2018-09" db="EMBL/GenBank/DDBJ databases">
        <title>Genome sequencing of strain 6GH32-13.</title>
        <authorList>
            <person name="Weon H.-Y."/>
            <person name="Heo J."/>
            <person name="Kwon S.-W."/>
        </authorList>
    </citation>
    <scope>NUCLEOTIDE SEQUENCE [LARGE SCALE GENOMIC DNA]</scope>
    <source>
        <strain evidence="3 4">5GH32-13</strain>
    </source>
</reference>
<feature type="region of interest" description="Disordered" evidence="1">
    <location>
        <begin position="603"/>
        <end position="846"/>
    </location>
</feature>
<name>A0A3B7MU92_9BACT</name>
<feature type="compositionally biased region" description="Polar residues" evidence="1">
    <location>
        <begin position="665"/>
        <end position="692"/>
    </location>
</feature>
<feature type="compositionally biased region" description="Basic and acidic residues" evidence="1">
    <location>
        <begin position="721"/>
        <end position="738"/>
    </location>
</feature>
<feature type="compositionally biased region" description="Low complexity" evidence="1">
    <location>
        <begin position="782"/>
        <end position="797"/>
    </location>
</feature>
<sequence>MKSFFTFLCALGGILLSGLSVSAQDAWPKTVTTPQGTVIKIYQWQPDSYSGNTLQAKAAISVLESGKTDPVFGMAWLKATTSNSGSRVQVEKAQVENIKLPGEISDDKLDDYADALEQEIGRGGISFSHSDLQSSLDLNNKQSELDQQISNTPPKVLYSNTPSILVLIDGAPKLQRNSAWGMDAVVNTPFTIVKNNDGRFYLYGGKHWYNAASATGPYTLTTQVSQNLNNIAQQVNDANKDGDTEKETDENTMYKIVVSTEPAELIQSNGEANFAPVSGTELLYVSNSDDDIFMDVQSQQYYVLISGRWFKSKTLSGQWQYVASDKLPQDFARIPEGSAKDNVLASVAGTQASQEALQEAEIPQTAKVDRQQAKADVVYDGDPQFEDIDGTDMDYAVNTSASVIRWRGRYYSVDNGIWFESYSAVGPWSVAVVRPSAVALIPPRYPVYQMKYVYIYDVTPDYVWMGYTPGYLNTYIYGPTIVYGTGYYYRPWYGNYYFPRPYTWGFNIRYNPWIGWGFGFNYNNGWFHASVGFGRPWGYGYGGWWGPRVYRPSYCYAPYRSYGGYYSGGFYGNGYRSRPNVNIVHINRTNNIYNYRGGRGVVTRDNQRYTPNNRGREFNNRQGYANRSYNNSNNGGRGGRFDNNNNNRPDNNDRFNNRPNRITDRNATGQRDNNRFGNNNGQGSRADNNGIQRPNREWKSVEGNRGGNTGSRPGAITAPGSRERTIRDNNGSRDDSRWNNRNNNPAPVTREPRVYQPRSNDDNRQWQNRPGGGERNSPRVIQPQQPQRQQQMQPQPRQQRESAPQQRSFERRDNGSGGGNRGGGGQGGGRPSRGGEGGGDRPGRRG</sequence>
<dbReference type="OrthoDB" id="102964at2"/>
<feature type="signal peptide" evidence="2">
    <location>
        <begin position="1"/>
        <end position="23"/>
    </location>
</feature>
<evidence type="ECO:0008006" key="5">
    <source>
        <dbReference type="Google" id="ProtNLM"/>
    </source>
</evidence>
<feature type="compositionally biased region" description="Gly residues" evidence="1">
    <location>
        <begin position="815"/>
        <end position="837"/>
    </location>
</feature>
<gene>
    <name evidence="3" type="ORF">D3H65_22795</name>
</gene>
<dbReference type="RefSeq" id="WP_119052527.1">
    <property type="nucleotide sequence ID" value="NZ_CP032157.1"/>
</dbReference>
<accession>A0A3B7MU92</accession>
<feature type="compositionally biased region" description="Basic and acidic residues" evidence="1">
    <location>
        <begin position="650"/>
        <end position="664"/>
    </location>
</feature>
<keyword evidence="2" id="KW-0732">Signal</keyword>
<evidence type="ECO:0000313" key="4">
    <source>
        <dbReference type="Proteomes" id="UP000263900"/>
    </source>
</evidence>
<protein>
    <recommendedName>
        <fullName evidence="5">Carbohydrate-binding family V/XII</fullName>
    </recommendedName>
</protein>
<dbReference type="KEGG" id="pseg:D3H65_22795"/>
<keyword evidence="4" id="KW-1185">Reference proteome</keyword>
<feature type="chain" id="PRO_5017616943" description="Carbohydrate-binding family V/XII" evidence="2">
    <location>
        <begin position="24"/>
        <end position="846"/>
    </location>
</feature>
<dbReference type="AlphaFoldDB" id="A0A3B7MU92"/>